<evidence type="ECO:0000256" key="6">
    <source>
        <dbReference type="SAM" id="Phobius"/>
    </source>
</evidence>
<sequence>MFAGKRALFIQFVAFNLIGLVNTLIDYAVFQGLVWLGVFYIVAQIISYGAGTANSFIMNRAFTFKKQQGTGKHTRTQAARFIVLNLFVLLVSLLLLYLFADLGGLPYWLSKLLVTGVTVIMNFIGSKRWVFRSEAMEAPENGG</sequence>
<evidence type="ECO:0000256" key="5">
    <source>
        <dbReference type="ARBA" id="ARBA00023136"/>
    </source>
</evidence>
<accession>A0A4P6EXC6</accession>
<keyword evidence="4 6" id="KW-1133">Transmembrane helix</keyword>
<dbReference type="InterPro" id="IPR007267">
    <property type="entry name" value="GtrA_DPMS_TM"/>
</dbReference>
<evidence type="ECO:0000313" key="9">
    <source>
        <dbReference type="Proteomes" id="UP000293568"/>
    </source>
</evidence>
<name>A0A4P6EXC6_9BACL</name>
<feature type="transmembrane region" description="Helical" evidence="6">
    <location>
        <begin position="33"/>
        <end position="57"/>
    </location>
</feature>
<protein>
    <submittedName>
        <fullName evidence="8">GtrA family protein</fullName>
    </submittedName>
</protein>
<keyword evidence="9" id="KW-1185">Reference proteome</keyword>
<dbReference type="Proteomes" id="UP000293568">
    <property type="component" value="Chromosome"/>
</dbReference>
<dbReference type="OrthoDB" id="9812049at2"/>
<dbReference type="GO" id="GO:0000271">
    <property type="term" value="P:polysaccharide biosynthetic process"/>
    <property type="evidence" value="ECO:0007669"/>
    <property type="project" value="InterPro"/>
</dbReference>
<proteinExistence type="inferred from homology"/>
<reference evidence="8 9" key="1">
    <citation type="submission" date="2019-01" db="EMBL/GenBank/DDBJ databases">
        <title>Genome sequencing of strain FW100M-2.</title>
        <authorList>
            <person name="Heo J."/>
            <person name="Kim S.-J."/>
            <person name="Kim J.-S."/>
            <person name="Hong S.-B."/>
            <person name="Kwon S.-W."/>
        </authorList>
    </citation>
    <scope>NUCLEOTIDE SEQUENCE [LARGE SCALE GENOMIC DNA]</scope>
    <source>
        <strain evidence="8 9">FW100M-2</strain>
    </source>
</reference>
<evidence type="ECO:0000256" key="3">
    <source>
        <dbReference type="ARBA" id="ARBA00022692"/>
    </source>
</evidence>
<dbReference type="EMBL" id="CP035492">
    <property type="protein sequence ID" value="QAY67406.1"/>
    <property type="molecule type" value="Genomic_DNA"/>
</dbReference>
<keyword evidence="5 6" id="KW-0472">Membrane</keyword>
<evidence type="ECO:0000256" key="4">
    <source>
        <dbReference type="ARBA" id="ARBA00022989"/>
    </source>
</evidence>
<evidence type="ECO:0000313" key="8">
    <source>
        <dbReference type="EMBL" id="QAY67406.1"/>
    </source>
</evidence>
<evidence type="ECO:0000256" key="1">
    <source>
        <dbReference type="ARBA" id="ARBA00004141"/>
    </source>
</evidence>
<dbReference type="Pfam" id="PF04138">
    <property type="entry name" value="GtrA_DPMS_TM"/>
    <property type="match status" value="1"/>
</dbReference>
<organism evidence="8 9">
    <name type="scientific">Paenibacillus protaetiae</name>
    <dbReference type="NCBI Taxonomy" id="2509456"/>
    <lineage>
        <taxon>Bacteria</taxon>
        <taxon>Bacillati</taxon>
        <taxon>Bacillota</taxon>
        <taxon>Bacilli</taxon>
        <taxon>Bacillales</taxon>
        <taxon>Paenibacillaceae</taxon>
        <taxon>Paenibacillus</taxon>
    </lineage>
</organism>
<dbReference type="AlphaFoldDB" id="A0A4P6EXC6"/>
<gene>
    <name evidence="8" type="ORF">ET464_14435</name>
</gene>
<comment type="subcellular location">
    <subcellularLocation>
        <location evidence="1">Membrane</location>
        <topology evidence="1">Multi-pass membrane protein</topology>
    </subcellularLocation>
</comment>
<dbReference type="KEGG" id="pprt:ET464_14435"/>
<dbReference type="InterPro" id="IPR051401">
    <property type="entry name" value="GtrA_CellWall_Glycosyl"/>
</dbReference>
<feature type="domain" description="GtrA/DPMS transmembrane" evidence="7">
    <location>
        <begin position="15"/>
        <end position="131"/>
    </location>
</feature>
<feature type="transmembrane region" description="Helical" evidence="6">
    <location>
        <begin position="105"/>
        <end position="124"/>
    </location>
</feature>
<dbReference type="PANTHER" id="PTHR38459:SF1">
    <property type="entry name" value="PROPHAGE BACTOPRENOL-LINKED GLUCOSE TRANSLOCASE HOMOLOG"/>
    <property type="match status" value="1"/>
</dbReference>
<evidence type="ECO:0000259" key="7">
    <source>
        <dbReference type="Pfam" id="PF04138"/>
    </source>
</evidence>
<dbReference type="PANTHER" id="PTHR38459">
    <property type="entry name" value="PROPHAGE BACTOPRENOL-LINKED GLUCOSE TRANSLOCASE HOMOLOG"/>
    <property type="match status" value="1"/>
</dbReference>
<comment type="similarity">
    <text evidence="2">Belongs to the GtrA family.</text>
</comment>
<dbReference type="GO" id="GO:0005886">
    <property type="term" value="C:plasma membrane"/>
    <property type="evidence" value="ECO:0007669"/>
    <property type="project" value="TreeGrafter"/>
</dbReference>
<evidence type="ECO:0000256" key="2">
    <source>
        <dbReference type="ARBA" id="ARBA00009399"/>
    </source>
</evidence>
<feature type="transmembrane region" description="Helical" evidence="6">
    <location>
        <begin position="78"/>
        <end position="99"/>
    </location>
</feature>
<dbReference type="RefSeq" id="WP_129442022.1">
    <property type="nucleotide sequence ID" value="NZ_CP035492.1"/>
</dbReference>
<keyword evidence="3 6" id="KW-0812">Transmembrane</keyword>